<protein>
    <submittedName>
        <fullName evidence="2">Uncharacterized protein</fullName>
    </submittedName>
</protein>
<evidence type="ECO:0000313" key="3">
    <source>
        <dbReference type="Proteomes" id="UP000039324"/>
    </source>
</evidence>
<name>A0A0G4J1P9_PLABS</name>
<sequence>MPMKPRSFVQMTSPGNLPNTARVQESRADREPRDLTPDGSEHNDAALVLQGQPTVHSYDYRCYSASTTCNCQTIQLNAGTHISEMHGVLGVSRNEQRSALAMDRQPVNGCDVWVPDIVQANT</sequence>
<keyword evidence="3" id="KW-1185">Reference proteome</keyword>
<feature type="region of interest" description="Disordered" evidence="1">
    <location>
        <begin position="1"/>
        <end position="43"/>
    </location>
</feature>
<evidence type="ECO:0000256" key="1">
    <source>
        <dbReference type="SAM" id="MobiDB-lite"/>
    </source>
</evidence>
<evidence type="ECO:0000313" key="2">
    <source>
        <dbReference type="EMBL" id="CEP01568.1"/>
    </source>
</evidence>
<feature type="compositionally biased region" description="Polar residues" evidence="1">
    <location>
        <begin position="9"/>
        <end position="23"/>
    </location>
</feature>
<organism evidence="2 3">
    <name type="scientific">Plasmodiophora brassicae</name>
    <name type="common">Clubroot disease agent</name>
    <dbReference type="NCBI Taxonomy" id="37360"/>
    <lineage>
        <taxon>Eukaryota</taxon>
        <taxon>Sar</taxon>
        <taxon>Rhizaria</taxon>
        <taxon>Endomyxa</taxon>
        <taxon>Phytomyxea</taxon>
        <taxon>Plasmodiophorida</taxon>
        <taxon>Plasmodiophoridae</taxon>
        <taxon>Plasmodiophora</taxon>
    </lineage>
</organism>
<proteinExistence type="predicted"/>
<feature type="compositionally biased region" description="Basic and acidic residues" evidence="1">
    <location>
        <begin position="24"/>
        <end position="43"/>
    </location>
</feature>
<dbReference type="AlphaFoldDB" id="A0A0G4J1P9"/>
<gene>
    <name evidence="2" type="ORF">PBRA_002174</name>
</gene>
<accession>A0A0G4J1P9</accession>
<reference evidence="2 3" key="1">
    <citation type="submission" date="2015-02" db="EMBL/GenBank/DDBJ databases">
        <authorList>
            <person name="Chooi Y.-H."/>
        </authorList>
    </citation>
    <scope>NUCLEOTIDE SEQUENCE [LARGE SCALE GENOMIC DNA]</scope>
    <source>
        <strain evidence="2">E3</strain>
    </source>
</reference>
<dbReference type="EMBL" id="CDSF01000112">
    <property type="protein sequence ID" value="CEP01568.1"/>
    <property type="molecule type" value="Genomic_DNA"/>
</dbReference>
<dbReference type="Proteomes" id="UP000039324">
    <property type="component" value="Unassembled WGS sequence"/>
</dbReference>